<reference evidence="4" key="1">
    <citation type="submission" date="2016-11" db="EMBL/GenBank/DDBJ databases">
        <authorList>
            <person name="Varghese N."/>
            <person name="Submissions S."/>
        </authorList>
    </citation>
    <scope>NUCLEOTIDE SEQUENCE [LARGE SCALE GENOMIC DNA]</scope>
    <source>
        <strain evidence="4">DSM 26884</strain>
    </source>
</reference>
<dbReference type="NCBIfam" id="TIGR00792">
    <property type="entry name" value="gph"/>
    <property type="match status" value="1"/>
</dbReference>
<dbReference type="InterPro" id="IPR001927">
    <property type="entry name" value="Na/Gal_symport"/>
</dbReference>
<feature type="transmembrane region" description="Helical" evidence="2">
    <location>
        <begin position="182"/>
        <end position="200"/>
    </location>
</feature>
<dbReference type="CDD" id="cd17332">
    <property type="entry name" value="MFS_MelB_like"/>
    <property type="match status" value="1"/>
</dbReference>
<feature type="transmembrane region" description="Helical" evidence="2">
    <location>
        <begin position="269"/>
        <end position="292"/>
    </location>
</feature>
<keyword evidence="2" id="KW-0812">Transmembrane</keyword>
<comment type="similarity">
    <text evidence="1">Belongs to the sodium:galactoside symporter (TC 2.A.2) family.</text>
</comment>
<dbReference type="AlphaFoldDB" id="A0A1M6DRP6"/>
<dbReference type="Pfam" id="PF13347">
    <property type="entry name" value="MFS_2"/>
    <property type="match status" value="1"/>
</dbReference>
<dbReference type="EMBL" id="FQZN01000007">
    <property type="protein sequence ID" value="SHI75926.1"/>
    <property type="molecule type" value="Genomic_DNA"/>
</dbReference>
<proteinExistence type="inferred from homology"/>
<feature type="transmembrane region" description="Helical" evidence="2">
    <location>
        <begin position="106"/>
        <end position="132"/>
    </location>
</feature>
<dbReference type="Gene3D" id="1.20.1250.20">
    <property type="entry name" value="MFS general substrate transporter like domains"/>
    <property type="match status" value="2"/>
</dbReference>
<organism evidence="3 4">
    <name type="scientific">Bacteroides stercorirosoris</name>
    <dbReference type="NCBI Taxonomy" id="871324"/>
    <lineage>
        <taxon>Bacteria</taxon>
        <taxon>Pseudomonadati</taxon>
        <taxon>Bacteroidota</taxon>
        <taxon>Bacteroidia</taxon>
        <taxon>Bacteroidales</taxon>
        <taxon>Bacteroidaceae</taxon>
        <taxon>Bacteroides</taxon>
    </lineage>
</organism>
<protein>
    <submittedName>
        <fullName evidence="3">Glycoside/pentoside/hexuronide:cation symporter, GPH family</fullName>
    </submittedName>
</protein>
<evidence type="ECO:0000256" key="1">
    <source>
        <dbReference type="ARBA" id="ARBA00009617"/>
    </source>
</evidence>
<gene>
    <name evidence="3" type="ORF">SAMN05444350_10783</name>
</gene>
<dbReference type="SUPFAM" id="SSF103473">
    <property type="entry name" value="MFS general substrate transporter"/>
    <property type="match status" value="1"/>
</dbReference>
<dbReference type="Proteomes" id="UP000184192">
    <property type="component" value="Unassembled WGS sequence"/>
</dbReference>
<feature type="transmembrane region" description="Helical" evidence="2">
    <location>
        <begin position="328"/>
        <end position="350"/>
    </location>
</feature>
<feature type="transmembrane region" description="Helical" evidence="2">
    <location>
        <begin position="77"/>
        <end position="94"/>
    </location>
</feature>
<dbReference type="GeneID" id="92711635"/>
<feature type="transmembrane region" description="Helical" evidence="2">
    <location>
        <begin position="144"/>
        <end position="162"/>
    </location>
</feature>
<evidence type="ECO:0000313" key="4">
    <source>
        <dbReference type="Proteomes" id="UP000184192"/>
    </source>
</evidence>
<accession>A0A1M6DRP6</accession>
<evidence type="ECO:0000256" key="2">
    <source>
        <dbReference type="SAM" id="Phobius"/>
    </source>
</evidence>
<keyword evidence="4" id="KW-1185">Reference proteome</keyword>
<keyword evidence="2" id="KW-1133">Transmembrane helix</keyword>
<dbReference type="RefSeq" id="WP_073313133.1">
    <property type="nucleotide sequence ID" value="NZ_FQZN01000007.1"/>
</dbReference>
<feature type="transmembrane region" description="Helical" evidence="2">
    <location>
        <begin position="35"/>
        <end position="56"/>
    </location>
</feature>
<keyword evidence="2" id="KW-0472">Membrane</keyword>
<feature type="transmembrane region" description="Helical" evidence="2">
    <location>
        <begin position="382"/>
        <end position="400"/>
    </location>
</feature>
<sequence length="461" mass="50963">MATLKEKIGYGFGDMSSSMFWKIFSYYLPIFYSNIYGLSLADTGVLLLVTRIWDAVSDPMMGIIADRTHTRWGKYRPYLLWISLPFAVCGILMFTTPDFGPTGKLIWAYVTYILMMTVYTAINVPYGAMLGVMTDDSDTKTVFSSYRMFFAYGGSFIALFAWEPLCTWFREMTGSVTVSWQYSMIVIASLCFVVFLLCFSMTREYVKSVSTVSIGKDFKSLLANVPWWLLIGAALCSNLFNTVRGATAAYFFKDYIGDSIFLNLGDFTILFYAGLFLGVGEVSNMIGVVLAVPLSRGLGKKSTYIATMAALAVLSILFFYLPCTPAGFWMMLIMQIVISICTGIVSPLIWSMYADVSDYAELKDGTASTGLIFSSSSMAQKFGGAMGGAAVMWILASFGYNTAEGAVQTEEALTGLNLLMSWIPAAVAVLAMVVVYFYPLTKKRVEEINEKLKPIRAKGMS</sequence>
<dbReference type="InterPro" id="IPR036259">
    <property type="entry name" value="MFS_trans_sf"/>
</dbReference>
<name>A0A1M6DRP6_9BACE</name>
<dbReference type="GO" id="GO:0008643">
    <property type="term" value="P:carbohydrate transport"/>
    <property type="evidence" value="ECO:0007669"/>
    <property type="project" value="InterPro"/>
</dbReference>
<dbReference type="eggNOG" id="COG2211">
    <property type="taxonomic scope" value="Bacteria"/>
</dbReference>
<dbReference type="InterPro" id="IPR039672">
    <property type="entry name" value="MFS_2"/>
</dbReference>
<feature type="transmembrane region" description="Helical" evidence="2">
    <location>
        <begin position="420"/>
        <end position="438"/>
    </location>
</feature>
<dbReference type="GO" id="GO:0005886">
    <property type="term" value="C:plasma membrane"/>
    <property type="evidence" value="ECO:0007669"/>
    <property type="project" value="TreeGrafter"/>
</dbReference>
<feature type="transmembrane region" description="Helical" evidence="2">
    <location>
        <begin position="304"/>
        <end position="322"/>
    </location>
</feature>
<dbReference type="GO" id="GO:0006814">
    <property type="term" value="P:sodium ion transport"/>
    <property type="evidence" value="ECO:0007669"/>
    <property type="project" value="InterPro"/>
</dbReference>
<evidence type="ECO:0000313" key="3">
    <source>
        <dbReference type="EMBL" id="SHI75926.1"/>
    </source>
</evidence>
<dbReference type="PANTHER" id="PTHR11328">
    <property type="entry name" value="MAJOR FACILITATOR SUPERFAMILY DOMAIN-CONTAINING PROTEIN"/>
    <property type="match status" value="1"/>
</dbReference>
<dbReference type="PANTHER" id="PTHR11328:SF24">
    <property type="entry name" value="MAJOR FACILITATOR SUPERFAMILY (MFS) PROFILE DOMAIN-CONTAINING PROTEIN"/>
    <property type="match status" value="1"/>
</dbReference>
<dbReference type="GO" id="GO:0015293">
    <property type="term" value="F:symporter activity"/>
    <property type="evidence" value="ECO:0007669"/>
    <property type="project" value="InterPro"/>
</dbReference>
<feature type="transmembrane region" description="Helical" evidence="2">
    <location>
        <begin position="221"/>
        <end position="240"/>
    </location>
</feature>